<dbReference type="PROSITE" id="PS51257">
    <property type="entry name" value="PROKAR_LIPOPROTEIN"/>
    <property type="match status" value="1"/>
</dbReference>
<evidence type="ECO:0000259" key="1">
    <source>
        <dbReference type="Pfam" id="PF21805"/>
    </source>
</evidence>
<sequence length="99" mass="11196">MRAAQRAILDVHAFAGDIKSPEDIALCHAIGQACGVVHTAGHAMGLPIYELTSIIRRYGLPACREPVEARLRHYTDRLLYWEEHAEDLPRQWAEFMLKG</sequence>
<dbReference type="EMBL" id="VSSQ01060162">
    <property type="protein sequence ID" value="MPN13644.1"/>
    <property type="molecule type" value="Genomic_DNA"/>
</dbReference>
<dbReference type="InterPro" id="IPR048667">
    <property type="entry name" value="Imm5-like"/>
</dbReference>
<organism evidence="2">
    <name type="scientific">bioreactor metagenome</name>
    <dbReference type="NCBI Taxonomy" id="1076179"/>
    <lineage>
        <taxon>unclassified sequences</taxon>
        <taxon>metagenomes</taxon>
        <taxon>ecological metagenomes</taxon>
    </lineage>
</organism>
<comment type="caution">
    <text evidence="2">The sequence shown here is derived from an EMBL/GenBank/DDBJ whole genome shotgun (WGS) entry which is preliminary data.</text>
</comment>
<dbReference type="Pfam" id="PF21805">
    <property type="entry name" value="Imm5_like"/>
    <property type="match status" value="1"/>
</dbReference>
<dbReference type="AlphaFoldDB" id="A0A645FMK7"/>
<name>A0A645FMK7_9ZZZZ</name>
<protein>
    <recommendedName>
        <fullName evidence="1">Imm-5-like domain-containing protein</fullName>
    </recommendedName>
</protein>
<gene>
    <name evidence="2" type="ORF">SDC9_160967</name>
</gene>
<evidence type="ECO:0000313" key="2">
    <source>
        <dbReference type="EMBL" id="MPN13644.1"/>
    </source>
</evidence>
<reference evidence="2" key="1">
    <citation type="submission" date="2019-08" db="EMBL/GenBank/DDBJ databases">
        <authorList>
            <person name="Kucharzyk K."/>
            <person name="Murdoch R.W."/>
            <person name="Higgins S."/>
            <person name="Loffler F."/>
        </authorList>
    </citation>
    <scope>NUCLEOTIDE SEQUENCE</scope>
</reference>
<proteinExistence type="predicted"/>
<accession>A0A645FMK7</accession>
<feature type="domain" description="Imm-5-like" evidence="1">
    <location>
        <begin position="1"/>
        <end position="76"/>
    </location>
</feature>